<name>W7QZH7_9ALTE</name>
<dbReference type="InterPro" id="IPR021727">
    <property type="entry name" value="DUF3299"/>
</dbReference>
<dbReference type="OrthoDB" id="9784998at2"/>
<protein>
    <recommendedName>
        <fullName evidence="3">Lipoprotein</fullName>
    </recommendedName>
</protein>
<organism evidence="1 2">
    <name type="scientific">Catenovulum agarivorans DS-2</name>
    <dbReference type="NCBI Taxonomy" id="1328313"/>
    <lineage>
        <taxon>Bacteria</taxon>
        <taxon>Pseudomonadati</taxon>
        <taxon>Pseudomonadota</taxon>
        <taxon>Gammaproteobacteria</taxon>
        <taxon>Alteromonadales</taxon>
        <taxon>Alteromonadaceae</taxon>
        <taxon>Catenovulum</taxon>
    </lineage>
</organism>
<sequence length="208" mass="23656">MFRILMMFCGLCLIGCEQAPQQTADPTPLATPNIKAAEKQTNEVEYKTIDWPDLIPPQQLELIENPPNYLVDLPDGLSEQELLATIEQARKENEDEIIAYEKALMSSDIIAEMDGQKIRIAGFVVPVNYDNEQKIKSFFLVPYFGACIHMPPPPPNQTIYVETETSIEVEYLYDPVWISGTLSTDLFEDEIATSAYVVQMSHHELYYD</sequence>
<dbReference type="Pfam" id="PF11736">
    <property type="entry name" value="DUF3299"/>
    <property type="match status" value="1"/>
</dbReference>
<proteinExistence type="predicted"/>
<comment type="caution">
    <text evidence="1">The sequence shown here is derived from an EMBL/GenBank/DDBJ whole genome shotgun (WGS) entry which is preliminary data.</text>
</comment>
<evidence type="ECO:0000313" key="1">
    <source>
        <dbReference type="EMBL" id="EWH10770.1"/>
    </source>
</evidence>
<gene>
    <name evidence="1" type="ORF">DS2_06956</name>
</gene>
<keyword evidence="2" id="KW-1185">Reference proteome</keyword>
<evidence type="ECO:0008006" key="3">
    <source>
        <dbReference type="Google" id="ProtNLM"/>
    </source>
</evidence>
<dbReference type="RefSeq" id="WP_051479697.1">
    <property type="nucleotide sequence ID" value="NZ_ARZY01000009.1"/>
</dbReference>
<reference evidence="1 2" key="1">
    <citation type="journal article" date="2014" name="Genome Announc.">
        <title>Draft Genome Sequence of the Agar-Degrading Bacterium Catenovulum sp. Strain DS-2, Isolated from Intestines of Haliotis diversicolor.</title>
        <authorList>
            <person name="Shan D."/>
            <person name="Li X."/>
            <person name="Gu Z."/>
            <person name="Wei G."/>
            <person name="Gao Z."/>
            <person name="Shao Z."/>
        </authorList>
    </citation>
    <scope>NUCLEOTIDE SEQUENCE [LARGE SCALE GENOMIC DNA]</scope>
    <source>
        <strain evidence="1 2">DS-2</strain>
    </source>
</reference>
<dbReference type="eggNOG" id="COG3495">
    <property type="taxonomic scope" value="Bacteria"/>
</dbReference>
<evidence type="ECO:0000313" key="2">
    <source>
        <dbReference type="Proteomes" id="UP000019276"/>
    </source>
</evidence>
<dbReference type="STRING" id="1328313.DS2_06956"/>
<dbReference type="Proteomes" id="UP000019276">
    <property type="component" value="Unassembled WGS sequence"/>
</dbReference>
<accession>W7QZH7</accession>
<dbReference type="EMBL" id="ARZY01000009">
    <property type="protein sequence ID" value="EWH10770.1"/>
    <property type="molecule type" value="Genomic_DNA"/>
</dbReference>
<dbReference type="AlphaFoldDB" id="W7QZH7"/>
<dbReference type="Gene3D" id="2.40.50.870">
    <property type="entry name" value="Protein of unknown function (DUF3299)"/>
    <property type="match status" value="1"/>
</dbReference>